<organism evidence="10 11">
    <name type="scientific">Parelaphostrongylus tenuis</name>
    <name type="common">Meningeal worm</name>
    <dbReference type="NCBI Taxonomy" id="148309"/>
    <lineage>
        <taxon>Eukaryota</taxon>
        <taxon>Metazoa</taxon>
        <taxon>Ecdysozoa</taxon>
        <taxon>Nematoda</taxon>
        <taxon>Chromadorea</taxon>
        <taxon>Rhabditida</taxon>
        <taxon>Rhabditina</taxon>
        <taxon>Rhabditomorpha</taxon>
        <taxon>Strongyloidea</taxon>
        <taxon>Metastrongylidae</taxon>
        <taxon>Parelaphostrongylus</taxon>
    </lineage>
</organism>
<dbReference type="AlphaFoldDB" id="A0AAD5MTA6"/>
<dbReference type="Gene3D" id="3.30.200.20">
    <property type="entry name" value="Phosphorylase Kinase, domain 1"/>
    <property type="match status" value="1"/>
</dbReference>
<evidence type="ECO:0000256" key="5">
    <source>
        <dbReference type="ARBA" id="ARBA00022840"/>
    </source>
</evidence>
<comment type="catalytic activity">
    <reaction evidence="6">
        <text>L-threonyl-[protein] + ATP = O-phospho-L-threonyl-[protein] + ADP + H(+)</text>
        <dbReference type="Rhea" id="RHEA:46608"/>
        <dbReference type="Rhea" id="RHEA-COMP:11060"/>
        <dbReference type="Rhea" id="RHEA-COMP:11605"/>
        <dbReference type="ChEBI" id="CHEBI:15378"/>
        <dbReference type="ChEBI" id="CHEBI:30013"/>
        <dbReference type="ChEBI" id="CHEBI:30616"/>
        <dbReference type="ChEBI" id="CHEBI:61977"/>
        <dbReference type="ChEBI" id="CHEBI:456216"/>
        <dbReference type="EC" id="2.7.11.1"/>
    </reaction>
</comment>
<comment type="caution">
    <text evidence="10">The sequence shown here is derived from an EMBL/GenBank/DDBJ whole genome shotgun (WGS) entry which is preliminary data.</text>
</comment>
<reference evidence="10" key="1">
    <citation type="submission" date="2021-06" db="EMBL/GenBank/DDBJ databases">
        <title>Parelaphostrongylus tenuis whole genome reference sequence.</title>
        <authorList>
            <person name="Garwood T.J."/>
            <person name="Larsen P.A."/>
            <person name="Fountain-Jones N.M."/>
            <person name="Garbe J.R."/>
            <person name="Macchietto M.G."/>
            <person name="Kania S.A."/>
            <person name="Gerhold R.W."/>
            <person name="Richards J.E."/>
            <person name="Wolf T.M."/>
        </authorList>
    </citation>
    <scope>NUCLEOTIDE SEQUENCE</scope>
    <source>
        <strain evidence="10">MNPRO001-30</strain>
        <tissue evidence="10">Meninges</tissue>
    </source>
</reference>
<name>A0AAD5MTA6_PARTN</name>
<dbReference type="Gene3D" id="1.10.510.10">
    <property type="entry name" value="Transferase(Phosphotransferase) domain 1"/>
    <property type="match status" value="1"/>
</dbReference>
<evidence type="ECO:0000259" key="9">
    <source>
        <dbReference type="PROSITE" id="PS50011"/>
    </source>
</evidence>
<evidence type="ECO:0000256" key="6">
    <source>
        <dbReference type="ARBA" id="ARBA00047899"/>
    </source>
</evidence>
<keyword evidence="1" id="KW-0723">Serine/threonine-protein kinase</keyword>
<evidence type="ECO:0000256" key="8">
    <source>
        <dbReference type="PIRSR" id="PIRSR630616-2"/>
    </source>
</evidence>
<dbReference type="InterPro" id="IPR000719">
    <property type="entry name" value="Prot_kinase_dom"/>
</dbReference>
<dbReference type="GO" id="GO:0004674">
    <property type="term" value="F:protein serine/threonine kinase activity"/>
    <property type="evidence" value="ECO:0007669"/>
    <property type="project" value="UniProtKB-KW"/>
</dbReference>
<dbReference type="InterPro" id="IPR011009">
    <property type="entry name" value="Kinase-like_dom_sf"/>
</dbReference>
<comment type="catalytic activity">
    <reaction evidence="7">
        <text>L-seryl-[protein] + ATP = O-phospho-L-seryl-[protein] + ADP + H(+)</text>
        <dbReference type="Rhea" id="RHEA:17989"/>
        <dbReference type="Rhea" id="RHEA-COMP:9863"/>
        <dbReference type="Rhea" id="RHEA-COMP:11604"/>
        <dbReference type="ChEBI" id="CHEBI:15378"/>
        <dbReference type="ChEBI" id="CHEBI:29999"/>
        <dbReference type="ChEBI" id="CHEBI:30616"/>
        <dbReference type="ChEBI" id="CHEBI:83421"/>
        <dbReference type="ChEBI" id="CHEBI:456216"/>
        <dbReference type="EC" id="2.7.11.1"/>
    </reaction>
</comment>
<accession>A0AAD5MTA6</accession>
<dbReference type="GO" id="GO:0005524">
    <property type="term" value="F:ATP binding"/>
    <property type="evidence" value="ECO:0007669"/>
    <property type="project" value="UniProtKB-KW"/>
</dbReference>
<dbReference type="PROSITE" id="PS50011">
    <property type="entry name" value="PROTEIN_KINASE_DOM"/>
    <property type="match status" value="1"/>
</dbReference>
<keyword evidence="5 8" id="KW-0067">ATP-binding</keyword>
<protein>
    <submittedName>
        <fullName evidence="10">Spindle assembly checkpoint kinase</fullName>
    </submittedName>
</protein>
<evidence type="ECO:0000256" key="3">
    <source>
        <dbReference type="ARBA" id="ARBA00022741"/>
    </source>
</evidence>
<dbReference type="EMBL" id="JAHQIW010002358">
    <property type="protein sequence ID" value="KAJ1355131.1"/>
    <property type="molecule type" value="Genomic_DNA"/>
</dbReference>
<keyword evidence="3 8" id="KW-0547">Nucleotide-binding</keyword>
<gene>
    <name evidence="10" type="primary">IPL1</name>
    <name evidence="10" type="ORF">KIN20_012411</name>
</gene>
<dbReference type="PANTHER" id="PTHR24350">
    <property type="entry name" value="SERINE/THREONINE-PROTEIN KINASE IAL-RELATED"/>
    <property type="match status" value="1"/>
</dbReference>
<dbReference type="Pfam" id="PF07714">
    <property type="entry name" value="PK_Tyr_Ser-Thr"/>
    <property type="match status" value="1"/>
</dbReference>
<evidence type="ECO:0000256" key="7">
    <source>
        <dbReference type="ARBA" id="ARBA00048679"/>
    </source>
</evidence>
<dbReference type="InterPro" id="IPR030616">
    <property type="entry name" value="Aur-like"/>
</dbReference>
<evidence type="ECO:0000313" key="10">
    <source>
        <dbReference type="EMBL" id="KAJ1355131.1"/>
    </source>
</evidence>
<feature type="binding site" evidence="8">
    <location>
        <begin position="26"/>
        <end position="28"/>
    </location>
    <ligand>
        <name>ATP</name>
        <dbReference type="ChEBI" id="CHEBI:30616"/>
    </ligand>
</feature>
<proteinExistence type="predicted"/>
<keyword evidence="11" id="KW-1185">Reference proteome</keyword>
<evidence type="ECO:0000256" key="1">
    <source>
        <dbReference type="ARBA" id="ARBA00022527"/>
    </source>
</evidence>
<evidence type="ECO:0000256" key="4">
    <source>
        <dbReference type="ARBA" id="ARBA00022777"/>
    </source>
</evidence>
<keyword evidence="4 10" id="KW-0418">Kinase</keyword>
<dbReference type="SUPFAM" id="SSF56112">
    <property type="entry name" value="Protein kinase-like (PK-like)"/>
    <property type="match status" value="1"/>
</dbReference>
<evidence type="ECO:0000256" key="2">
    <source>
        <dbReference type="ARBA" id="ARBA00022679"/>
    </source>
</evidence>
<sequence length="59" mass="7086">MTFRHPSILQLKGYFHDKQRVCIILEFAEDGDLYERMKRKVKWDEAKAAKTIFVSRRQG</sequence>
<dbReference type="Proteomes" id="UP001196413">
    <property type="component" value="Unassembled WGS sequence"/>
</dbReference>
<dbReference type="InterPro" id="IPR001245">
    <property type="entry name" value="Ser-Thr/Tyr_kinase_cat_dom"/>
</dbReference>
<feature type="domain" description="Protein kinase" evidence="9">
    <location>
        <begin position="1"/>
        <end position="59"/>
    </location>
</feature>
<evidence type="ECO:0000313" key="11">
    <source>
        <dbReference type="Proteomes" id="UP001196413"/>
    </source>
</evidence>
<keyword evidence="2" id="KW-0808">Transferase</keyword>